<evidence type="ECO:0008006" key="3">
    <source>
        <dbReference type="Google" id="ProtNLM"/>
    </source>
</evidence>
<dbReference type="SUPFAM" id="SSF82607">
    <property type="entry name" value="YbaB-like"/>
    <property type="match status" value="1"/>
</dbReference>
<sequence length="93" mass="10308">MFDGLKQLGDLNQMRQQAMVIQQKLAAQRVEVVKQTARGLLKIVLTGDQKVIEVSFDGVRDYELEAALSDVIYKSQMIAASQLQNLAGGQQQT</sequence>
<protein>
    <recommendedName>
        <fullName evidence="3">Nucleoid-associated protein, YbaB/EbfC family</fullName>
    </recommendedName>
</protein>
<accession>A0A1F5Z688</accession>
<evidence type="ECO:0000313" key="2">
    <source>
        <dbReference type="Proteomes" id="UP000178681"/>
    </source>
</evidence>
<comment type="caution">
    <text evidence="1">The sequence shown here is derived from an EMBL/GenBank/DDBJ whole genome shotgun (WGS) entry which is preliminary data.</text>
</comment>
<proteinExistence type="predicted"/>
<name>A0A1F5Z688_9BACT</name>
<dbReference type="InterPro" id="IPR036894">
    <property type="entry name" value="YbaB-like_sf"/>
</dbReference>
<dbReference type="AlphaFoldDB" id="A0A1F5Z688"/>
<evidence type="ECO:0000313" key="1">
    <source>
        <dbReference type="EMBL" id="OGG07677.1"/>
    </source>
</evidence>
<organism evidence="1 2">
    <name type="scientific">Candidatus Gottesmanbacteria bacterium RIFCSPHIGHO2_01_FULL_42_12</name>
    <dbReference type="NCBI Taxonomy" id="1798377"/>
    <lineage>
        <taxon>Bacteria</taxon>
        <taxon>Candidatus Gottesmaniibacteriota</taxon>
    </lineage>
</organism>
<dbReference type="STRING" id="1798377.A2872_01815"/>
<dbReference type="Proteomes" id="UP000178681">
    <property type="component" value="Unassembled WGS sequence"/>
</dbReference>
<gene>
    <name evidence="1" type="ORF">A2872_01815</name>
</gene>
<dbReference type="EMBL" id="MFJG01000003">
    <property type="protein sequence ID" value="OGG07677.1"/>
    <property type="molecule type" value="Genomic_DNA"/>
</dbReference>
<reference evidence="1 2" key="1">
    <citation type="journal article" date="2016" name="Nat. Commun.">
        <title>Thousands of microbial genomes shed light on interconnected biogeochemical processes in an aquifer system.</title>
        <authorList>
            <person name="Anantharaman K."/>
            <person name="Brown C.T."/>
            <person name="Hug L.A."/>
            <person name="Sharon I."/>
            <person name="Castelle C.J."/>
            <person name="Probst A.J."/>
            <person name="Thomas B.C."/>
            <person name="Singh A."/>
            <person name="Wilkins M.J."/>
            <person name="Karaoz U."/>
            <person name="Brodie E.L."/>
            <person name="Williams K.H."/>
            <person name="Hubbard S.S."/>
            <person name="Banfield J.F."/>
        </authorList>
    </citation>
    <scope>NUCLEOTIDE SEQUENCE [LARGE SCALE GENOMIC DNA]</scope>
</reference>